<evidence type="ECO:0000256" key="1">
    <source>
        <dbReference type="SAM" id="MobiDB-lite"/>
    </source>
</evidence>
<sequence length="400" mass="43389">MALTRKGAARRRERIEALERPDYGWIWKPFLTLLVIALLIAVALGIWWSRTPATFDVEQATAVQRTDTSPAARGTVTTAALMTTLDTLLDKPGGYLRNDIAPPGVWLDNMPSWELGVLNQARDLTRALPAMEEGHFALLDEVAERLTHDSSAWFNPSFEDQLEESLVSLEGYLQALGSQNAGFAAGAGLAGWLDQVGQRLDGLGMRLSASVGSRDRLRELGLDDAELPSRTPWYRVDNIFFEARGSGWALIHFLEAIRRDQADVLEASGALDDLALLVAELERTQRRLWSPMILNGSGFGIFANHSLVMANHIVRARDLTRQIAERVAEAEKTGAIGKAAGSEEASAPVEAGESAEAPSSEEAPSPPADDDAPNEPTDDPAADNDNEAESVEEDSAAQQP</sequence>
<evidence type="ECO:0000256" key="2">
    <source>
        <dbReference type="SAM" id="Phobius"/>
    </source>
</evidence>
<dbReference type="AlphaFoldDB" id="A0A1I7FEZ4"/>
<name>A0A1I7FEZ4_9GAMM</name>
<dbReference type="Pfam" id="PF10095">
    <property type="entry name" value="DUF2333"/>
    <property type="match status" value="1"/>
</dbReference>
<gene>
    <name evidence="3" type="ORF">SAMN04487955_101433</name>
</gene>
<dbReference type="InterPro" id="IPR016936">
    <property type="entry name" value="UCP029693"/>
</dbReference>
<feature type="compositionally biased region" description="Low complexity" evidence="1">
    <location>
        <begin position="339"/>
        <end position="363"/>
    </location>
</feature>
<dbReference type="Proteomes" id="UP000198693">
    <property type="component" value="Unassembled WGS sequence"/>
</dbReference>
<protein>
    <recommendedName>
        <fullName evidence="5">DUF2333 domain-containing protein</fullName>
    </recommendedName>
</protein>
<feature type="transmembrane region" description="Helical" evidence="2">
    <location>
        <begin position="30"/>
        <end position="48"/>
    </location>
</feature>
<dbReference type="RefSeq" id="WP_089792429.1">
    <property type="nucleotide sequence ID" value="NZ_FPBP01000001.1"/>
</dbReference>
<dbReference type="OrthoDB" id="5821246at2"/>
<accession>A0A1I7FEZ4</accession>
<reference evidence="4" key="1">
    <citation type="submission" date="2016-10" db="EMBL/GenBank/DDBJ databases">
        <authorList>
            <person name="Varghese N."/>
            <person name="Submissions S."/>
        </authorList>
    </citation>
    <scope>NUCLEOTIDE SEQUENCE [LARGE SCALE GENOMIC DNA]</scope>
    <source>
        <strain evidence="4">CGMCC 1.6981</strain>
    </source>
</reference>
<keyword evidence="2" id="KW-0812">Transmembrane</keyword>
<organism evidence="3 4">
    <name type="scientific">Halomonas korlensis</name>
    <dbReference type="NCBI Taxonomy" id="463301"/>
    <lineage>
        <taxon>Bacteria</taxon>
        <taxon>Pseudomonadati</taxon>
        <taxon>Pseudomonadota</taxon>
        <taxon>Gammaproteobacteria</taxon>
        <taxon>Oceanospirillales</taxon>
        <taxon>Halomonadaceae</taxon>
        <taxon>Halomonas</taxon>
    </lineage>
</organism>
<evidence type="ECO:0008006" key="5">
    <source>
        <dbReference type="Google" id="ProtNLM"/>
    </source>
</evidence>
<evidence type="ECO:0000313" key="3">
    <source>
        <dbReference type="EMBL" id="SFU34665.1"/>
    </source>
</evidence>
<dbReference type="STRING" id="463301.SAMN04487955_101433"/>
<keyword evidence="4" id="KW-1185">Reference proteome</keyword>
<feature type="region of interest" description="Disordered" evidence="1">
    <location>
        <begin position="333"/>
        <end position="400"/>
    </location>
</feature>
<evidence type="ECO:0000313" key="4">
    <source>
        <dbReference type="Proteomes" id="UP000198693"/>
    </source>
</evidence>
<proteinExistence type="predicted"/>
<dbReference type="EMBL" id="FPBP01000001">
    <property type="protein sequence ID" value="SFU34665.1"/>
    <property type="molecule type" value="Genomic_DNA"/>
</dbReference>
<keyword evidence="2" id="KW-1133">Transmembrane helix</keyword>
<keyword evidence="2" id="KW-0472">Membrane</keyword>
<feature type="compositionally biased region" description="Acidic residues" evidence="1">
    <location>
        <begin position="368"/>
        <end position="400"/>
    </location>
</feature>